<name>A0A366EQU1_9BACI</name>
<dbReference type="GO" id="GO:0008270">
    <property type="term" value="F:zinc ion binding"/>
    <property type="evidence" value="ECO:0007669"/>
    <property type="project" value="UniProtKB-KW"/>
</dbReference>
<proteinExistence type="predicted"/>
<evidence type="ECO:0000259" key="2">
    <source>
        <dbReference type="PROSITE" id="PS50966"/>
    </source>
</evidence>
<evidence type="ECO:0000313" key="4">
    <source>
        <dbReference type="Proteomes" id="UP000252118"/>
    </source>
</evidence>
<evidence type="ECO:0000256" key="1">
    <source>
        <dbReference type="PROSITE-ProRule" id="PRU00325"/>
    </source>
</evidence>
<dbReference type="RefSeq" id="WP_113969207.1">
    <property type="nucleotide sequence ID" value="NZ_QNRJ01000005.1"/>
</dbReference>
<gene>
    <name evidence="3" type="ORF">DET59_10545</name>
</gene>
<feature type="domain" description="SWIM-type" evidence="2">
    <location>
        <begin position="66"/>
        <end position="99"/>
    </location>
</feature>
<keyword evidence="1" id="KW-0862">Zinc</keyword>
<accession>A0A366EQU1</accession>
<dbReference type="PROSITE" id="PS50966">
    <property type="entry name" value="ZF_SWIM"/>
    <property type="match status" value="1"/>
</dbReference>
<keyword evidence="1" id="KW-0863">Zinc-finger</keyword>
<sequence length="547" mass="65222">MSIRIQELKDRLLPMSQSIQGELDPNQDESKNVVSKGLLLFRQNLVSNVKVRDEEVTAEVQDVTPVTLELNFSFPLLSKCSCPQDKWCRHQMATFFMLYNKVGRVSEWIQNWRSQSQPSSQETQSLDDLLKKHNSTGALRKASDLLNERKTRGNTPEEWWQFFDSILKQEDLELLERQPYLMDVLVQNITKRFMKEAPFEREWKPLYQLFATFYLSIHIDLYLQKRNVELSREQYSMYDFLLGEMEDAVEKLSIHAMPFSFDPYIAFLKKQTVEMSDSAENSTMMKAEVYRFLWYYLFKQKSWRREEVARLEESSAQDATFYNVAILHQHLLLEDLNKAGEVVDELGTELVAFSEFWLRKFFVGKRYEVGFFLVRNILSRMPDHLETLDYYEATRFVRWFVRILPMDWLMEKDSSLVNELLLSMLPYSFFSYNEYLISAKAYREWVELQRYMSYSIQEMEGMGLRDVTKEAPELALPIYYAGVITAIDQKNRDSYKLAVRYMKKIRTIYKKTKKTDKWDVYLPYILDKYKRLRAFQEECRKGKLIDA</sequence>
<comment type="caution">
    <text evidence="3">The sequence shown here is derived from an EMBL/GenBank/DDBJ whole genome shotgun (WGS) entry which is preliminary data.</text>
</comment>
<organism evidence="3 4">
    <name type="scientific">Rossellomorea aquimaris</name>
    <dbReference type="NCBI Taxonomy" id="189382"/>
    <lineage>
        <taxon>Bacteria</taxon>
        <taxon>Bacillati</taxon>
        <taxon>Bacillota</taxon>
        <taxon>Bacilli</taxon>
        <taxon>Bacillales</taxon>
        <taxon>Bacillaceae</taxon>
        <taxon>Rossellomorea</taxon>
    </lineage>
</organism>
<dbReference type="EMBL" id="QNRJ01000005">
    <property type="protein sequence ID" value="RBP04758.1"/>
    <property type="molecule type" value="Genomic_DNA"/>
</dbReference>
<protein>
    <recommendedName>
        <fullName evidence="2">SWIM-type domain-containing protein</fullName>
    </recommendedName>
</protein>
<keyword evidence="1" id="KW-0479">Metal-binding</keyword>
<reference evidence="3 4" key="1">
    <citation type="submission" date="2018-06" db="EMBL/GenBank/DDBJ databases">
        <title>Freshwater and sediment microbial communities from various areas in North America, analyzing microbe dynamics in response to fracking.</title>
        <authorList>
            <person name="Lamendella R."/>
        </authorList>
    </citation>
    <scope>NUCLEOTIDE SEQUENCE [LARGE SCALE GENOMIC DNA]</scope>
    <source>
        <strain evidence="3 4">97B</strain>
    </source>
</reference>
<dbReference type="OrthoDB" id="7593573at2"/>
<evidence type="ECO:0000313" key="3">
    <source>
        <dbReference type="EMBL" id="RBP04758.1"/>
    </source>
</evidence>
<dbReference type="AlphaFoldDB" id="A0A366EQU1"/>
<dbReference type="InterPro" id="IPR007527">
    <property type="entry name" value="Znf_SWIM"/>
</dbReference>
<dbReference type="Proteomes" id="UP000252118">
    <property type="component" value="Unassembled WGS sequence"/>
</dbReference>